<organism evidence="2 3">
    <name type="scientific">Pleurodeles waltl</name>
    <name type="common">Iberian ribbed newt</name>
    <dbReference type="NCBI Taxonomy" id="8319"/>
    <lineage>
        <taxon>Eukaryota</taxon>
        <taxon>Metazoa</taxon>
        <taxon>Chordata</taxon>
        <taxon>Craniata</taxon>
        <taxon>Vertebrata</taxon>
        <taxon>Euteleostomi</taxon>
        <taxon>Amphibia</taxon>
        <taxon>Batrachia</taxon>
        <taxon>Caudata</taxon>
        <taxon>Salamandroidea</taxon>
        <taxon>Salamandridae</taxon>
        <taxon>Pleurodelinae</taxon>
        <taxon>Pleurodeles</taxon>
    </lineage>
</organism>
<dbReference type="Proteomes" id="UP001066276">
    <property type="component" value="Chromosome 2_2"/>
</dbReference>
<accession>A0AAV7UZ03</accession>
<feature type="compositionally biased region" description="Basic and acidic residues" evidence="1">
    <location>
        <begin position="55"/>
        <end position="73"/>
    </location>
</feature>
<protein>
    <submittedName>
        <fullName evidence="2">Uncharacterized protein</fullName>
    </submittedName>
</protein>
<reference evidence="2" key="1">
    <citation type="journal article" date="2022" name="bioRxiv">
        <title>Sequencing and chromosome-scale assembly of the giantPleurodeles waltlgenome.</title>
        <authorList>
            <person name="Brown T."/>
            <person name="Elewa A."/>
            <person name="Iarovenko S."/>
            <person name="Subramanian E."/>
            <person name="Araus A.J."/>
            <person name="Petzold A."/>
            <person name="Susuki M."/>
            <person name="Suzuki K.-i.T."/>
            <person name="Hayashi T."/>
            <person name="Toyoda A."/>
            <person name="Oliveira C."/>
            <person name="Osipova E."/>
            <person name="Leigh N.D."/>
            <person name="Simon A."/>
            <person name="Yun M.H."/>
        </authorList>
    </citation>
    <scope>NUCLEOTIDE SEQUENCE</scope>
    <source>
        <strain evidence="2">20211129_DDA</strain>
        <tissue evidence="2">Liver</tissue>
    </source>
</reference>
<name>A0AAV7UZ03_PLEWA</name>
<gene>
    <name evidence="2" type="ORF">NDU88_002148</name>
</gene>
<keyword evidence="3" id="KW-1185">Reference proteome</keyword>
<evidence type="ECO:0000313" key="2">
    <source>
        <dbReference type="EMBL" id="KAJ1192842.1"/>
    </source>
</evidence>
<sequence>MRDQGAFPLDPVVWDPKGAIFCPSLSSVSGQTQALWNGLLKTVSTGDPFTDAELEEPRYGKEQGQKKVQEKEA</sequence>
<dbReference type="EMBL" id="JANPWB010000004">
    <property type="protein sequence ID" value="KAJ1192842.1"/>
    <property type="molecule type" value="Genomic_DNA"/>
</dbReference>
<evidence type="ECO:0000313" key="3">
    <source>
        <dbReference type="Proteomes" id="UP001066276"/>
    </source>
</evidence>
<proteinExistence type="predicted"/>
<dbReference type="AlphaFoldDB" id="A0AAV7UZ03"/>
<evidence type="ECO:0000256" key="1">
    <source>
        <dbReference type="SAM" id="MobiDB-lite"/>
    </source>
</evidence>
<feature type="region of interest" description="Disordered" evidence="1">
    <location>
        <begin position="48"/>
        <end position="73"/>
    </location>
</feature>
<comment type="caution">
    <text evidence="2">The sequence shown here is derived from an EMBL/GenBank/DDBJ whole genome shotgun (WGS) entry which is preliminary data.</text>
</comment>